<name>A0A0F9MWN8_9ZZZZ</name>
<dbReference type="AlphaFoldDB" id="A0A0F9MWN8"/>
<dbReference type="EMBL" id="LAZR01008085">
    <property type="protein sequence ID" value="KKM81055.1"/>
    <property type="molecule type" value="Genomic_DNA"/>
</dbReference>
<accession>A0A0F9MWN8</accession>
<proteinExistence type="predicted"/>
<gene>
    <name evidence="1" type="ORF">LCGC14_1333660</name>
</gene>
<protein>
    <submittedName>
        <fullName evidence="1">Uncharacterized protein</fullName>
    </submittedName>
</protein>
<sequence>MTTETRYRDLLNAIVSGPYYDPQGNVLPFKDSPTQLRILTSFLNEQFLISINGVFNGFVTTSSNGNAIFDIQLPLGELVLILQKQNSISKIVSYLSVRETAVWHAALAEQYEVIDNSIDSTLNSFYLAEAGSTDIDLAHGVVLQYPNETVAELEAYREMLQLIRQSTRQFTGRMSGKFGVISALTQINPLIIDRTKTGPRWILGYDHLFDGLQNSSRFPSGVLTSINQNGQFVTLVTVDNYANAGSGLLSYYTKIKRFRWTPPYDSTLGIINGLEDTLFYETPNASNDGQIIIPAGRSRANISSNHFPLKIINGSEEHLFLELDDYGVVVDVNLSLNGVFDGTGNLSPDKIINGFFRSRAPYNTKRRYSQPSTLLSPYLEVISVRDYTAIGGASLNTDGSSDLAYTAPNDSQGPFITPILNDVNTLISGDGVSTVDIFMGVTVLPISSLHGFTIFERYSNPASLKDSNTQLVISSQNKTTVDGPSSVTIHDGYSIGGFGVPNIDISLAAPVNPTDTSISIINTIIDRFSLVKGENKFPFNIVIGRGSRGKETSFTVTANNPSITAILTTTSPIFDPSDTHVNIIIDSTGSGSRNIGVHKIIAFNNSQSVDLVYGGVGAPQPDISGSGVSGVSVIGVTQRVSGSSTLYFTFATTDLSWSAPGDSVGSTVTVSDGYFRLYSNNGVDYLDILVDSSLLPGGDINETLFISAFETITASGGDQIQVWSNGEKATVIGVTSGTPDIWHLAAPIVGKYTTSHRVYLQNIQLPYKVYGEDAYGELTLDIDASEEPSLVTPSDTLDVLGSDLPNGWLNLSTGTSIFKLTPDSKYRRGALLCSNTGADLILKRDLDFSKNLRGLVFTLKVLVRNGASAASLPITIGIGFDFGSGVTYTNTIIDDVDDTLYAPRLLELSQ</sequence>
<evidence type="ECO:0000313" key="1">
    <source>
        <dbReference type="EMBL" id="KKM81055.1"/>
    </source>
</evidence>
<organism evidence="1">
    <name type="scientific">marine sediment metagenome</name>
    <dbReference type="NCBI Taxonomy" id="412755"/>
    <lineage>
        <taxon>unclassified sequences</taxon>
        <taxon>metagenomes</taxon>
        <taxon>ecological metagenomes</taxon>
    </lineage>
</organism>
<comment type="caution">
    <text evidence="1">The sequence shown here is derived from an EMBL/GenBank/DDBJ whole genome shotgun (WGS) entry which is preliminary data.</text>
</comment>
<reference evidence="1" key="1">
    <citation type="journal article" date="2015" name="Nature">
        <title>Complex archaea that bridge the gap between prokaryotes and eukaryotes.</title>
        <authorList>
            <person name="Spang A."/>
            <person name="Saw J.H."/>
            <person name="Jorgensen S.L."/>
            <person name="Zaremba-Niedzwiedzka K."/>
            <person name="Martijn J."/>
            <person name="Lind A.E."/>
            <person name="van Eijk R."/>
            <person name="Schleper C."/>
            <person name="Guy L."/>
            <person name="Ettema T.J."/>
        </authorList>
    </citation>
    <scope>NUCLEOTIDE SEQUENCE</scope>
</reference>
<feature type="non-terminal residue" evidence="1">
    <location>
        <position position="910"/>
    </location>
</feature>